<dbReference type="SUPFAM" id="SSF89550">
    <property type="entry name" value="PHP domain-like"/>
    <property type="match status" value="1"/>
</dbReference>
<keyword evidence="3" id="KW-0819">tRNA processing</keyword>
<keyword evidence="5" id="KW-0812">Transmembrane</keyword>
<comment type="subcellular location">
    <subcellularLocation>
        <location evidence="1">Nucleus</location>
    </subcellularLocation>
</comment>
<protein>
    <submittedName>
        <fullName evidence="6">RNase P subunit p30</fullName>
    </submittedName>
</protein>
<accession>A0AAN8VKP2</accession>
<dbReference type="InterPro" id="IPR002738">
    <property type="entry name" value="RNase_P_p30"/>
</dbReference>
<dbReference type="AlphaFoldDB" id="A0AAN8VKP2"/>
<dbReference type="Proteomes" id="UP001370490">
    <property type="component" value="Unassembled WGS sequence"/>
</dbReference>
<evidence type="ECO:0000256" key="2">
    <source>
        <dbReference type="ARBA" id="ARBA00007331"/>
    </source>
</evidence>
<evidence type="ECO:0000256" key="3">
    <source>
        <dbReference type="ARBA" id="ARBA00022694"/>
    </source>
</evidence>
<feature type="coiled-coil region" evidence="4">
    <location>
        <begin position="441"/>
        <end position="468"/>
    </location>
</feature>
<evidence type="ECO:0000256" key="1">
    <source>
        <dbReference type="ARBA" id="ARBA00004123"/>
    </source>
</evidence>
<dbReference type="EMBL" id="JBAMMX010000007">
    <property type="protein sequence ID" value="KAK6935950.1"/>
    <property type="molecule type" value="Genomic_DNA"/>
</dbReference>
<dbReference type="GO" id="GO:0005655">
    <property type="term" value="C:nucleolar ribonuclease P complex"/>
    <property type="evidence" value="ECO:0007669"/>
    <property type="project" value="TreeGrafter"/>
</dbReference>
<dbReference type="Gene3D" id="3.20.20.140">
    <property type="entry name" value="Metal-dependent hydrolases"/>
    <property type="match status" value="1"/>
</dbReference>
<feature type="non-terminal residue" evidence="6">
    <location>
        <position position="1"/>
    </location>
</feature>
<proteinExistence type="inferred from homology"/>
<reference evidence="6 7" key="1">
    <citation type="submission" date="2023-12" db="EMBL/GenBank/DDBJ databases">
        <title>A high-quality genome assembly for Dillenia turbinata (Dilleniales).</title>
        <authorList>
            <person name="Chanderbali A."/>
        </authorList>
    </citation>
    <scope>NUCLEOTIDE SEQUENCE [LARGE SCALE GENOMIC DNA]</scope>
    <source>
        <strain evidence="6">LSX21</strain>
        <tissue evidence="6">Leaf</tissue>
    </source>
</reference>
<keyword evidence="4" id="KW-0175">Coiled coil</keyword>
<keyword evidence="5" id="KW-1133">Transmembrane helix</keyword>
<gene>
    <name evidence="6" type="ORF">RJ641_032980</name>
</gene>
<name>A0AAN8VKP2_9MAGN</name>
<keyword evidence="7" id="KW-1185">Reference proteome</keyword>
<dbReference type="GO" id="GO:0003723">
    <property type="term" value="F:RNA binding"/>
    <property type="evidence" value="ECO:0007669"/>
    <property type="project" value="TreeGrafter"/>
</dbReference>
<dbReference type="GO" id="GO:0008033">
    <property type="term" value="P:tRNA processing"/>
    <property type="evidence" value="ECO:0007669"/>
    <property type="project" value="UniProtKB-KW"/>
</dbReference>
<organism evidence="6 7">
    <name type="scientific">Dillenia turbinata</name>
    <dbReference type="NCBI Taxonomy" id="194707"/>
    <lineage>
        <taxon>Eukaryota</taxon>
        <taxon>Viridiplantae</taxon>
        <taxon>Streptophyta</taxon>
        <taxon>Embryophyta</taxon>
        <taxon>Tracheophyta</taxon>
        <taxon>Spermatophyta</taxon>
        <taxon>Magnoliopsida</taxon>
        <taxon>eudicotyledons</taxon>
        <taxon>Gunneridae</taxon>
        <taxon>Pentapetalae</taxon>
        <taxon>Dilleniales</taxon>
        <taxon>Dilleniaceae</taxon>
        <taxon>Dillenia</taxon>
    </lineage>
</organism>
<evidence type="ECO:0000256" key="4">
    <source>
        <dbReference type="SAM" id="Coils"/>
    </source>
</evidence>
<sequence>VDIIAIDFAKLPFRMKLPMIKAAIGLCSLFFVLCSLFKFMNVRVLILPVVFRRMFEFGIVQRGIYFEIVYSPLIMEAERRQTISDAKFRRASLHNRKTVNELLMDWTPGKNLIISSAAPSVNKLRGPNDVANLFIYFLLGLSIECAKAALSKNCRALISHTLRKKHYYKEAIRIELFPSHKPRNSTNNGMLTLVHGIPSPVVKILLQLKIVRTLMVFRSKIGFQVKDYISRSDVLSQLPAKSTAGKSEPLPTVETVATAPMEEDFNISKKLDACTGPSQGAVQILEAVNSVSDGEANLVLLEDRATIPTEEDVNNSKALELPMNHALSEDKVAISMSLEDIGFAPTNNAPSELNSSDTFEDSIHLASSDEDLKMPSSFSMSVNMINVAGAESNAKDGDAMYVLLEPCTMSLANPMRGEVRNCSGHAALLVLGEEICLSEANNEVVNSLAVADEELEKLKEQEKEKLNESFFPVLGGCKRGRGSMPHHSFTFPARHLLNPVFFKRRARKFRAKTKIL</sequence>
<keyword evidence="5" id="KW-0472">Membrane</keyword>
<evidence type="ECO:0000313" key="7">
    <source>
        <dbReference type="Proteomes" id="UP001370490"/>
    </source>
</evidence>
<comment type="similarity">
    <text evidence="2">Belongs to the eukaryotic/archaeal RNase P protein component 3 family.</text>
</comment>
<comment type="caution">
    <text evidence="6">The sequence shown here is derived from an EMBL/GenBank/DDBJ whole genome shotgun (WGS) entry which is preliminary data.</text>
</comment>
<dbReference type="PANTHER" id="PTHR13031:SF0">
    <property type="entry name" value="RIBONUCLEASE P PROTEIN SUBUNIT P30"/>
    <property type="match status" value="1"/>
</dbReference>
<dbReference type="Pfam" id="PF01876">
    <property type="entry name" value="RNase_P_p30"/>
    <property type="match status" value="1"/>
</dbReference>
<dbReference type="PANTHER" id="PTHR13031">
    <property type="entry name" value="RIBONUCLEASE P SUBUNIT P30"/>
    <property type="match status" value="1"/>
</dbReference>
<evidence type="ECO:0000313" key="6">
    <source>
        <dbReference type="EMBL" id="KAK6935950.1"/>
    </source>
</evidence>
<feature type="transmembrane region" description="Helical" evidence="5">
    <location>
        <begin position="20"/>
        <end position="40"/>
    </location>
</feature>
<evidence type="ECO:0000256" key="5">
    <source>
        <dbReference type="SAM" id="Phobius"/>
    </source>
</evidence>
<dbReference type="InterPro" id="IPR016195">
    <property type="entry name" value="Pol/histidinol_Pase-like"/>
</dbReference>